<dbReference type="AlphaFoldDB" id="A0AAV3QXR8"/>
<dbReference type="GO" id="GO:0006508">
    <property type="term" value="P:proteolysis"/>
    <property type="evidence" value="ECO:0007669"/>
    <property type="project" value="UniProtKB-KW"/>
</dbReference>
<dbReference type="GO" id="GO:0005576">
    <property type="term" value="C:extracellular region"/>
    <property type="evidence" value="ECO:0007669"/>
    <property type="project" value="UniProtKB-SubCell"/>
</dbReference>
<organism evidence="6 7">
    <name type="scientific">Lithospermum erythrorhizon</name>
    <name type="common">Purple gromwell</name>
    <name type="synonym">Lithospermum officinale var. erythrorhizon</name>
    <dbReference type="NCBI Taxonomy" id="34254"/>
    <lineage>
        <taxon>Eukaryota</taxon>
        <taxon>Viridiplantae</taxon>
        <taxon>Streptophyta</taxon>
        <taxon>Embryophyta</taxon>
        <taxon>Tracheophyta</taxon>
        <taxon>Spermatophyta</taxon>
        <taxon>Magnoliopsida</taxon>
        <taxon>eudicotyledons</taxon>
        <taxon>Gunneridae</taxon>
        <taxon>Pentapetalae</taxon>
        <taxon>asterids</taxon>
        <taxon>lamiids</taxon>
        <taxon>Boraginales</taxon>
        <taxon>Boraginaceae</taxon>
        <taxon>Boraginoideae</taxon>
        <taxon>Lithospermeae</taxon>
        <taxon>Lithospermum</taxon>
    </lineage>
</organism>
<proteinExistence type="inferred from homology"/>
<dbReference type="InterPro" id="IPR001461">
    <property type="entry name" value="Aspartic_peptidase_A1"/>
</dbReference>
<keyword evidence="3" id="KW-0964">Secreted</keyword>
<evidence type="ECO:0000256" key="1">
    <source>
        <dbReference type="ARBA" id="ARBA00004239"/>
    </source>
</evidence>
<protein>
    <submittedName>
        <fullName evidence="6">Protease</fullName>
    </submittedName>
</protein>
<dbReference type="InterPro" id="IPR032799">
    <property type="entry name" value="TAXi_C"/>
</dbReference>
<reference evidence="6 7" key="1">
    <citation type="submission" date="2024-01" db="EMBL/GenBank/DDBJ databases">
        <title>The complete chloroplast genome sequence of Lithospermum erythrorhizon: insights into the phylogenetic relationship among Boraginaceae species and the maternal lineages of purple gromwells.</title>
        <authorList>
            <person name="Okada T."/>
            <person name="Watanabe K."/>
        </authorList>
    </citation>
    <scope>NUCLEOTIDE SEQUENCE [LARGE SCALE GENOMIC DNA]</scope>
</reference>
<dbReference type="Pfam" id="PF14543">
    <property type="entry name" value="TAXi_N"/>
    <property type="match status" value="1"/>
</dbReference>
<keyword evidence="4" id="KW-0732">Signal</keyword>
<evidence type="ECO:0000313" key="6">
    <source>
        <dbReference type="EMBL" id="GAA0168101.1"/>
    </source>
</evidence>
<comment type="subcellular location">
    <subcellularLocation>
        <location evidence="1">Secreted</location>
        <location evidence="1">Extracellular space</location>
    </subcellularLocation>
</comment>
<dbReference type="Gene3D" id="2.40.70.10">
    <property type="entry name" value="Acid Proteases"/>
    <property type="match status" value="2"/>
</dbReference>
<dbReference type="PANTHER" id="PTHR47965:SF22">
    <property type="entry name" value="EUKARYOTIC ASPARTYL PROTEASE FAMILY PROTEIN"/>
    <property type="match status" value="1"/>
</dbReference>
<gene>
    <name evidence="6" type="ORF">LIER_22898</name>
</gene>
<dbReference type="PANTHER" id="PTHR47965">
    <property type="entry name" value="ASPARTYL PROTEASE-RELATED"/>
    <property type="match status" value="1"/>
</dbReference>
<name>A0AAV3QXR8_LITER</name>
<dbReference type="GO" id="GO:0004190">
    <property type="term" value="F:aspartic-type endopeptidase activity"/>
    <property type="evidence" value="ECO:0007669"/>
    <property type="project" value="InterPro"/>
</dbReference>
<dbReference type="InterPro" id="IPR033121">
    <property type="entry name" value="PEPTIDASE_A1"/>
</dbReference>
<dbReference type="Pfam" id="PF14541">
    <property type="entry name" value="TAXi_C"/>
    <property type="match status" value="1"/>
</dbReference>
<dbReference type="InterPro" id="IPR021109">
    <property type="entry name" value="Peptidase_aspartic_dom_sf"/>
</dbReference>
<evidence type="ECO:0000256" key="4">
    <source>
        <dbReference type="ARBA" id="ARBA00022729"/>
    </source>
</evidence>
<evidence type="ECO:0000313" key="7">
    <source>
        <dbReference type="Proteomes" id="UP001454036"/>
    </source>
</evidence>
<dbReference type="PROSITE" id="PS51767">
    <property type="entry name" value="PEPTIDASE_A1"/>
    <property type="match status" value="1"/>
</dbReference>
<dbReference type="Proteomes" id="UP001454036">
    <property type="component" value="Unassembled WGS sequence"/>
</dbReference>
<evidence type="ECO:0000256" key="2">
    <source>
        <dbReference type="ARBA" id="ARBA00007447"/>
    </source>
</evidence>
<accession>A0AAV3QXR8</accession>
<sequence length="428" mass="47556">MASITYTYSLPSLLFVFVSLHYASIAAYSIPPKGIILRVAKHNSTLLHYTQIHREAGYSPLDLLVDLTYKSVYVECARTYNRNLLTFNISRCGSPECQFANVDLCSEDCGPHVFRTEHCIKYSCFSASPFHDLYLGNTFLLGWITEANFYFQSHDKSSSQKFVEIPRFIFTCADDDYFPGGIVDGVAGLGKSPEALPSQLAQTFNFSRKFSLCLSSSTKSKGWISFGDAKIPLNPKVNVTKYLKYTPFANSIIGVTSIEVNGKTVDGFNQELLSINDSGFGGMTISTTKPYTIMEESIYKNVTALFMKELTGNRAKKNVTRVASVEPFEFCYSSKNIKTKKNLGPVVPQIDLVLQNKNISWTISGANSMVKIDKQVMCLGFVRKTDGNNWSIEIGAHQIEDNLLQFDQDSSQLGFSSSLLALNTACAK</sequence>
<keyword evidence="6" id="KW-0378">Hydrolase</keyword>
<evidence type="ECO:0000256" key="3">
    <source>
        <dbReference type="ARBA" id="ARBA00022525"/>
    </source>
</evidence>
<dbReference type="FunFam" id="2.40.70.10:FF:000041">
    <property type="entry name" value="Basic 7S globulin"/>
    <property type="match status" value="1"/>
</dbReference>
<keyword evidence="7" id="KW-1185">Reference proteome</keyword>
<evidence type="ECO:0000259" key="5">
    <source>
        <dbReference type="PROSITE" id="PS51767"/>
    </source>
</evidence>
<feature type="domain" description="Peptidase A1" evidence="5">
    <location>
        <begin position="48"/>
        <end position="416"/>
    </location>
</feature>
<keyword evidence="6" id="KW-0645">Protease</keyword>
<dbReference type="EMBL" id="BAABME010006349">
    <property type="protein sequence ID" value="GAA0168101.1"/>
    <property type="molecule type" value="Genomic_DNA"/>
</dbReference>
<comment type="similarity">
    <text evidence="2">Belongs to the peptidase A1 family.</text>
</comment>
<dbReference type="InterPro" id="IPR032861">
    <property type="entry name" value="TAXi_N"/>
</dbReference>
<comment type="caution">
    <text evidence="6">The sequence shown here is derived from an EMBL/GenBank/DDBJ whole genome shotgun (WGS) entry which is preliminary data.</text>
</comment>
<dbReference type="SUPFAM" id="SSF50630">
    <property type="entry name" value="Acid proteases"/>
    <property type="match status" value="1"/>
</dbReference>